<accession>A0A2B7XX24</accession>
<sequence length="212" mass="23733">MWIINGRVQLQDDTGKSISSAYKYRLGLSRPVQVSRETEDSIYMQLSGADLLIALCYGTGHGVMGRYHFAIKQRVKVPAIVPKSSAKYLHCILQPTRCSPIYLQVERYVKFRYASKLHRQLSCPLGQAPSLDRALKKTSDALYSIAAQESSVSSIQLIVHLDHGSYVVQKTSDTAEEFEPANHRVAPLFSTRRISAKSSMLPSTEHAVRYAM</sequence>
<comment type="caution">
    <text evidence="1">The sequence shown here is derived from an EMBL/GenBank/DDBJ whole genome shotgun (WGS) entry which is preliminary data.</text>
</comment>
<reference evidence="1 2" key="1">
    <citation type="submission" date="2017-10" db="EMBL/GenBank/DDBJ databases">
        <title>Comparative genomics in systemic dimorphic fungi from Ajellomycetaceae.</title>
        <authorList>
            <person name="Munoz J.F."/>
            <person name="Mcewen J.G."/>
            <person name="Clay O.K."/>
            <person name="Cuomo C.A."/>
        </authorList>
    </citation>
    <scope>NUCLEOTIDE SEQUENCE [LARGE SCALE GENOMIC DNA]</scope>
    <source>
        <strain evidence="1 2">UAMH5409</strain>
    </source>
</reference>
<dbReference type="AlphaFoldDB" id="A0A2B7XX24"/>
<gene>
    <name evidence="1" type="ORF">AJ79_03825</name>
</gene>
<dbReference type="Proteomes" id="UP000223968">
    <property type="component" value="Unassembled WGS sequence"/>
</dbReference>
<dbReference type="EMBL" id="PDNB01000049">
    <property type="protein sequence ID" value="PGH13118.1"/>
    <property type="molecule type" value="Genomic_DNA"/>
</dbReference>
<protein>
    <submittedName>
        <fullName evidence="1">Uncharacterized protein</fullName>
    </submittedName>
</protein>
<proteinExistence type="predicted"/>
<organism evidence="1 2">
    <name type="scientific">Helicocarpus griseus UAMH5409</name>
    <dbReference type="NCBI Taxonomy" id="1447875"/>
    <lineage>
        <taxon>Eukaryota</taxon>
        <taxon>Fungi</taxon>
        <taxon>Dikarya</taxon>
        <taxon>Ascomycota</taxon>
        <taxon>Pezizomycotina</taxon>
        <taxon>Eurotiomycetes</taxon>
        <taxon>Eurotiomycetidae</taxon>
        <taxon>Onygenales</taxon>
        <taxon>Ajellomycetaceae</taxon>
        <taxon>Helicocarpus</taxon>
    </lineage>
</organism>
<name>A0A2B7XX24_9EURO</name>
<evidence type="ECO:0000313" key="2">
    <source>
        <dbReference type="Proteomes" id="UP000223968"/>
    </source>
</evidence>
<keyword evidence="2" id="KW-1185">Reference proteome</keyword>
<evidence type="ECO:0000313" key="1">
    <source>
        <dbReference type="EMBL" id="PGH13118.1"/>
    </source>
</evidence>